<accession>A0A9Q1CFK3</accession>
<keyword evidence="4" id="KW-0663">Pyridoxal phosphate</keyword>
<dbReference type="EMBL" id="JAIZAY010000004">
    <property type="protein sequence ID" value="KAJ8043719.1"/>
    <property type="molecule type" value="Genomic_DNA"/>
</dbReference>
<comment type="catalytic activity">
    <reaction evidence="8">
        <text>L-serine = pyruvate + NH4(+)</text>
        <dbReference type="Rhea" id="RHEA:19169"/>
        <dbReference type="ChEBI" id="CHEBI:15361"/>
        <dbReference type="ChEBI" id="CHEBI:28938"/>
        <dbReference type="ChEBI" id="CHEBI:33384"/>
        <dbReference type="EC" id="4.3.1.17"/>
    </reaction>
</comment>
<keyword evidence="5" id="KW-0456">Lyase</keyword>
<evidence type="ECO:0000259" key="9">
    <source>
        <dbReference type="Pfam" id="PF00291"/>
    </source>
</evidence>
<dbReference type="PANTHER" id="PTHR48078">
    <property type="entry name" value="THREONINE DEHYDRATASE, MITOCHONDRIAL-RELATED"/>
    <property type="match status" value="1"/>
</dbReference>
<dbReference type="InterPro" id="IPR050147">
    <property type="entry name" value="Ser/Thr_Dehydratase"/>
</dbReference>
<dbReference type="Gene3D" id="3.40.50.1100">
    <property type="match status" value="2"/>
</dbReference>
<evidence type="ECO:0000313" key="11">
    <source>
        <dbReference type="Proteomes" id="UP001152320"/>
    </source>
</evidence>
<dbReference type="PROSITE" id="PS00165">
    <property type="entry name" value="DEHYDRATASE_SER_THR"/>
    <property type="match status" value="1"/>
</dbReference>
<reference evidence="10" key="1">
    <citation type="submission" date="2021-10" db="EMBL/GenBank/DDBJ databases">
        <title>Tropical sea cucumber genome reveals ecological adaptation and Cuvierian tubules defense mechanism.</title>
        <authorList>
            <person name="Chen T."/>
        </authorList>
    </citation>
    <scope>NUCLEOTIDE SEQUENCE</scope>
    <source>
        <strain evidence="10">Nanhai2018</strain>
        <tissue evidence="10">Muscle</tissue>
    </source>
</reference>
<dbReference type="SUPFAM" id="SSF53686">
    <property type="entry name" value="Tryptophan synthase beta subunit-like PLP-dependent enzymes"/>
    <property type="match status" value="1"/>
</dbReference>
<protein>
    <recommendedName>
        <fullName evidence="3">L-serine ammonia-lyase</fullName>
        <ecNumber evidence="3">4.3.1.17</ecNumber>
    </recommendedName>
    <alternativeName>
        <fullName evidence="6">L-serine deaminase</fullName>
    </alternativeName>
    <alternativeName>
        <fullName evidence="7">L-threonine dehydratase</fullName>
    </alternativeName>
</protein>
<comment type="similarity">
    <text evidence="2">Belongs to the serine/threonine dehydratase family.</text>
</comment>
<organism evidence="10 11">
    <name type="scientific">Holothuria leucospilota</name>
    <name type="common">Black long sea cucumber</name>
    <name type="synonym">Mertensiothuria leucospilota</name>
    <dbReference type="NCBI Taxonomy" id="206669"/>
    <lineage>
        <taxon>Eukaryota</taxon>
        <taxon>Metazoa</taxon>
        <taxon>Echinodermata</taxon>
        <taxon>Eleutherozoa</taxon>
        <taxon>Echinozoa</taxon>
        <taxon>Holothuroidea</taxon>
        <taxon>Aspidochirotacea</taxon>
        <taxon>Aspidochirotida</taxon>
        <taxon>Holothuriidae</taxon>
        <taxon>Holothuria</taxon>
    </lineage>
</organism>
<dbReference type="GO" id="GO:0030170">
    <property type="term" value="F:pyridoxal phosphate binding"/>
    <property type="evidence" value="ECO:0007669"/>
    <property type="project" value="InterPro"/>
</dbReference>
<evidence type="ECO:0000313" key="10">
    <source>
        <dbReference type="EMBL" id="KAJ8043719.1"/>
    </source>
</evidence>
<dbReference type="GO" id="GO:0006565">
    <property type="term" value="P:L-serine catabolic process"/>
    <property type="evidence" value="ECO:0007669"/>
    <property type="project" value="TreeGrafter"/>
</dbReference>
<evidence type="ECO:0000256" key="2">
    <source>
        <dbReference type="ARBA" id="ARBA00010869"/>
    </source>
</evidence>
<dbReference type="InterPro" id="IPR000634">
    <property type="entry name" value="Ser/Thr_deHydtase_PyrdxlP-BS"/>
</dbReference>
<name>A0A9Q1CFK3_HOLLE</name>
<dbReference type="InterPro" id="IPR001926">
    <property type="entry name" value="TrpB-like_PALP"/>
</dbReference>
<dbReference type="Proteomes" id="UP001152320">
    <property type="component" value="Chromosome 4"/>
</dbReference>
<comment type="caution">
    <text evidence="10">The sequence shown here is derived from an EMBL/GenBank/DDBJ whole genome shotgun (WGS) entry which is preliminary data.</text>
</comment>
<evidence type="ECO:0000256" key="5">
    <source>
        <dbReference type="ARBA" id="ARBA00023239"/>
    </source>
</evidence>
<dbReference type="PANTHER" id="PTHR48078:SF2">
    <property type="entry name" value="CATABOLIC L-SERINE_THREONINE DEHYDRATASE"/>
    <property type="match status" value="1"/>
</dbReference>
<evidence type="ECO:0000256" key="3">
    <source>
        <dbReference type="ARBA" id="ARBA00012093"/>
    </source>
</evidence>
<dbReference type="GO" id="GO:0009097">
    <property type="term" value="P:isoleucine biosynthetic process"/>
    <property type="evidence" value="ECO:0007669"/>
    <property type="project" value="TreeGrafter"/>
</dbReference>
<gene>
    <name evidence="10" type="ORF">HOLleu_10930</name>
</gene>
<evidence type="ECO:0000256" key="6">
    <source>
        <dbReference type="ARBA" id="ARBA00041766"/>
    </source>
</evidence>
<dbReference type="GO" id="GO:0006567">
    <property type="term" value="P:L-threonine catabolic process"/>
    <property type="evidence" value="ECO:0007669"/>
    <property type="project" value="TreeGrafter"/>
</dbReference>
<dbReference type="GO" id="GO:0003941">
    <property type="term" value="F:L-serine ammonia-lyase activity"/>
    <property type="evidence" value="ECO:0007669"/>
    <property type="project" value="UniProtKB-EC"/>
</dbReference>
<evidence type="ECO:0000256" key="8">
    <source>
        <dbReference type="ARBA" id="ARBA00049406"/>
    </source>
</evidence>
<feature type="domain" description="Tryptophan synthase beta chain-like PALP" evidence="9">
    <location>
        <begin position="12"/>
        <end position="322"/>
    </location>
</feature>
<comment type="cofactor">
    <cofactor evidence="1">
        <name>pyridoxal 5'-phosphate</name>
        <dbReference type="ChEBI" id="CHEBI:597326"/>
    </cofactor>
</comment>
<dbReference type="AlphaFoldDB" id="A0A9Q1CFK3"/>
<evidence type="ECO:0000256" key="4">
    <source>
        <dbReference type="ARBA" id="ARBA00022898"/>
    </source>
</evidence>
<keyword evidence="11" id="KW-1185">Reference proteome</keyword>
<dbReference type="Pfam" id="PF00291">
    <property type="entry name" value="PALP"/>
    <property type="match status" value="1"/>
</dbReference>
<evidence type="ECO:0000256" key="1">
    <source>
        <dbReference type="ARBA" id="ARBA00001933"/>
    </source>
</evidence>
<dbReference type="EC" id="4.3.1.17" evidence="3"/>
<dbReference type="GO" id="GO:0004794">
    <property type="term" value="F:threonine deaminase activity"/>
    <property type="evidence" value="ECO:0007669"/>
    <property type="project" value="TreeGrafter"/>
</dbReference>
<dbReference type="OrthoDB" id="7773036at2759"/>
<dbReference type="InterPro" id="IPR036052">
    <property type="entry name" value="TrpB-like_PALP_sf"/>
</dbReference>
<proteinExistence type="inferred from homology"/>
<evidence type="ECO:0000256" key="7">
    <source>
        <dbReference type="ARBA" id="ARBA00042605"/>
    </source>
</evidence>
<sequence>MSSNAENVRLHIETPLLESFPISKKAGFPVFIKCENAQPSGSFKLRGIGNRCRKAVLGGCKHIISSSGGRLFISGVWYILPNTGGNAGVAAAYAAHFLGVKATIVIPETTAKNIADRMRSVGAEVIVHGKVWDEANQMVLKMVEEDKDAIAIHPFDHPDVWAGHASLIEELKDELPQEPDLIITCVGGGGLLCGVVEGLNKVGWKDVPVLAMETIGADCLNKSVQADELVTLPGITSVAKCLGALTPAARCMECVKEHTIHSEVVPDREAIRACLSLLDDHCILVEPACGAALAGLYSGIVHQLQEKKKLKADLICVVVIVCGGYSISLEEILKFKKDFDL</sequence>